<evidence type="ECO:0000313" key="3">
    <source>
        <dbReference type="Proteomes" id="UP000253945"/>
    </source>
</evidence>
<name>A0A369ZR87_9PAST</name>
<reference evidence="2 3" key="1">
    <citation type="submission" date="2018-05" db="EMBL/GenBank/DDBJ databases">
        <title>Draft Genome Sequences for a Diverse set of 7 Haemophilus Species.</title>
        <authorList>
            <person name="Nichols M."/>
            <person name="Topaz N."/>
            <person name="Wang X."/>
            <person name="Wang X."/>
            <person name="Boxrud D."/>
        </authorList>
    </citation>
    <scope>NUCLEOTIDE SEQUENCE [LARGE SCALE GENOMIC DNA]</scope>
    <source>
        <strain evidence="2 3">C2014016342</strain>
    </source>
</reference>
<feature type="transmembrane region" description="Helical" evidence="1">
    <location>
        <begin position="28"/>
        <end position="45"/>
    </location>
</feature>
<proteinExistence type="predicted"/>
<evidence type="ECO:0000313" key="2">
    <source>
        <dbReference type="EMBL" id="RDF08490.1"/>
    </source>
</evidence>
<dbReference type="EMBL" id="QEQF01000011">
    <property type="protein sequence ID" value="RDF08490.1"/>
    <property type="molecule type" value="Genomic_DNA"/>
</dbReference>
<gene>
    <name evidence="2" type="ORF">DPV92_09280</name>
</gene>
<feature type="transmembrane region" description="Helical" evidence="1">
    <location>
        <begin position="5"/>
        <end position="22"/>
    </location>
</feature>
<organism evidence="2 3">
    <name type="scientific">Haemophilus paraphrohaemolyticus</name>
    <dbReference type="NCBI Taxonomy" id="736"/>
    <lineage>
        <taxon>Bacteria</taxon>
        <taxon>Pseudomonadati</taxon>
        <taxon>Pseudomonadota</taxon>
        <taxon>Gammaproteobacteria</taxon>
        <taxon>Pasteurellales</taxon>
        <taxon>Pasteurellaceae</taxon>
        <taxon>Haemophilus</taxon>
    </lineage>
</organism>
<dbReference type="Proteomes" id="UP000253945">
    <property type="component" value="Unassembled WGS sequence"/>
</dbReference>
<feature type="transmembrane region" description="Helical" evidence="1">
    <location>
        <begin position="108"/>
        <end position="126"/>
    </location>
</feature>
<keyword evidence="3" id="KW-1185">Reference proteome</keyword>
<accession>A0A369ZR87</accession>
<sequence>MKNIIRYFVTLLIWAFVLYIISNSKERIDILITIITLLSLTLQNLQIKELTDIQNWFASKILLHKFFISSFYIFVSITLTVIFLMPVMLNELPLYLSNFGTLEEWHDLYKMVFITSSTYSVIFYIFSFIGKELDDSTKDSLNRKYGLFYGILLILYITVKFTPIK</sequence>
<feature type="transmembrane region" description="Helical" evidence="1">
    <location>
        <begin position="147"/>
        <end position="164"/>
    </location>
</feature>
<keyword evidence="1" id="KW-0812">Transmembrane</keyword>
<evidence type="ECO:0000256" key="1">
    <source>
        <dbReference type="SAM" id="Phobius"/>
    </source>
</evidence>
<keyword evidence="1" id="KW-1133">Transmembrane helix</keyword>
<comment type="caution">
    <text evidence="2">The sequence shown here is derived from an EMBL/GenBank/DDBJ whole genome shotgun (WGS) entry which is preliminary data.</text>
</comment>
<dbReference type="RefSeq" id="WP_111354626.1">
    <property type="nucleotide sequence ID" value="NZ_JAGZXP010000086.1"/>
</dbReference>
<feature type="transmembrane region" description="Helical" evidence="1">
    <location>
        <begin position="66"/>
        <end position="88"/>
    </location>
</feature>
<protein>
    <submittedName>
        <fullName evidence="2">Uncharacterized protein</fullName>
    </submittedName>
</protein>
<keyword evidence="1" id="KW-0472">Membrane</keyword>
<dbReference type="AlphaFoldDB" id="A0A369ZR87"/>